<accession>A0ABP0EDU8</accession>
<keyword evidence="7 10" id="KW-1133">Transmembrane helix</keyword>
<name>A0ABP0EDU8_9ASCO</name>
<gene>
    <name evidence="11" type="primary">MNN22</name>
    <name evidence="11" type="ORF">CAAN4_C09824</name>
</gene>
<keyword evidence="9 10" id="KW-0472">Membrane</keyword>
<keyword evidence="4" id="KW-0808">Transferase</keyword>
<dbReference type="PANTHER" id="PTHR31646">
    <property type="entry name" value="ALPHA-1,2-MANNOSYLTRANSFERASE MNN2"/>
    <property type="match status" value="1"/>
</dbReference>
<dbReference type="PANTHER" id="PTHR31646:SF1">
    <property type="entry name" value="ALPHA-1,2-MANNOSYLTRANSFERASE MNN2"/>
    <property type="match status" value="1"/>
</dbReference>
<evidence type="ECO:0000256" key="10">
    <source>
        <dbReference type="SAM" id="Phobius"/>
    </source>
</evidence>
<protein>
    <submittedName>
        <fullName evidence="11">Alpha-1,2-mannosyltransferase Mnn22p</fullName>
    </submittedName>
</protein>
<evidence type="ECO:0000313" key="11">
    <source>
        <dbReference type="EMBL" id="CAK7900964.1"/>
    </source>
</evidence>
<keyword evidence="6" id="KW-0735">Signal-anchor</keyword>
<evidence type="ECO:0000256" key="6">
    <source>
        <dbReference type="ARBA" id="ARBA00022968"/>
    </source>
</evidence>
<evidence type="ECO:0000256" key="7">
    <source>
        <dbReference type="ARBA" id="ARBA00022989"/>
    </source>
</evidence>
<evidence type="ECO:0000256" key="5">
    <source>
        <dbReference type="ARBA" id="ARBA00022692"/>
    </source>
</evidence>
<evidence type="ECO:0000313" key="12">
    <source>
        <dbReference type="Proteomes" id="UP001497600"/>
    </source>
</evidence>
<evidence type="ECO:0000256" key="3">
    <source>
        <dbReference type="ARBA" id="ARBA00009105"/>
    </source>
</evidence>
<reference evidence="11 12" key="1">
    <citation type="submission" date="2024-01" db="EMBL/GenBank/DDBJ databases">
        <authorList>
            <consortium name="Genoscope - CEA"/>
            <person name="William W."/>
        </authorList>
    </citation>
    <scope>NUCLEOTIDE SEQUENCE [LARGE SCALE GENOMIC DNA]</scope>
    <source>
        <strain evidence="11 12">29B2s-10</strain>
    </source>
</reference>
<dbReference type="Proteomes" id="UP001497600">
    <property type="component" value="Chromosome C"/>
</dbReference>
<dbReference type="InterPro" id="IPR029044">
    <property type="entry name" value="Nucleotide-diphossugar_trans"/>
</dbReference>
<evidence type="ECO:0000256" key="9">
    <source>
        <dbReference type="ARBA" id="ARBA00023136"/>
    </source>
</evidence>
<organism evidence="11 12">
    <name type="scientific">[Candida] anglica</name>
    <dbReference type="NCBI Taxonomy" id="148631"/>
    <lineage>
        <taxon>Eukaryota</taxon>
        <taxon>Fungi</taxon>
        <taxon>Dikarya</taxon>
        <taxon>Ascomycota</taxon>
        <taxon>Saccharomycotina</taxon>
        <taxon>Pichiomycetes</taxon>
        <taxon>Debaryomycetaceae</taxon>
        <taxon>Kurtzmaniella</taxon>
    </lineage>
</organism>
<feature type="transmembrane region" description="Helical" evidence="10">
    <location>
        <begin position="20"/>
        <end position="37"/>
    </location>
</feature>
<evidence type="ECO:0000256" key="4">
    <source>
        <dbReference type="ARBA" id="ARBA00022679"/>
    </source>
</evidence>
<evidence type="ECO:0000256" key="8">
    <source>
        <dbReference type="ARBA" id="ARBA00023034"/>
    </source>
</evidence>
<evidence type="ECO:0000256" key="2">
    <source>
        <dbReference type="ARBA" id="ARBA00004922"/>
    </source>
</evidence>
<dbReference type="EMBL" id="OZ004255">
    <property type="protein sequence ID" value="CAK7900964.1"/>
    <property type="molecule type" value="Genomic_DNA"/>
</dbReference>
<keyword evidence="12" id="KW-1185">Reference proteome</keyword>
<proteinExistence type="inferred from homology"/>
<keyword evidence="8" id="KW-0333">Golgi apparatus</keyword>
<comment type="similarity">
    <text evidence="3">Belongs to the MNN1/MNT family.</text>
</comment>
<dbReference type="Pfam" id="PF11051">
    <property type="entry name" value="Mannosyl_trans3"/>
    <property type="match status" value="1"/>
</dbReference>
<dbReference type="SUPFAM" id="SSF53448">
    <property type="entry name" value="Nucleotide-diphospho-sugar transferases"/>
    <property type="match status" value="1"/>
</dbReference>
<sequence length="570" mass="65065">MTRGHIATARIMNKWPPKMITITTTLVMGMIILFTLLNPHSEAITHTFIPKLFDSQVQFSPVHEFWKNTFVHMYAHAPVFKLAKGQDPIEMVERLPGVKTKEVLLARAIISAPVIEELTTKHQEIMAALPHSLPYKKDTSGVVFIGGGKFSWLSYVSLMALRDTGSTLPVEIILPTYEDYEREVEFCTIVLPKLNAACVVVPDVLGPGAMIASKKGFANYQYKSLALVVSSFQNVLLLDSDNVPLGNPDSLMKSKVFKRYGMITWPDFWERTTTPVFYDVAGVTVDETKRVRVGSFSLKAISTMNPEGTEWGEKVAFHEFAGTMSNPSTESGQFLINKATHSKTLLLSMYYNLFGPLVYYRLLSLSEPGEGDKDTFVAAAHVLNEPYYQVHTKVKPLGYFNTEGYRGVAMMQRHPVLDYEAYQEVVRKQKVPADIQVQVSTLKDIEEKYFSANNDIPYLFLHCNFPKLDPQQLMESDLYDKANHRLKYRMYSGFKYPSLANSIEFEDIMSRYGRDFELRQWDNMHSALCRQEIQFRHFQHNDKEKLCGLMTNQILWMSQENAKKGQPQES</sequence>
<evidence type="ECO:0000256" key="1">
    <source>
        <dbReference type="ARBA" id="ARBA00004323"/>
    </source>
</evidence>
<comment type="subcellular location">
    <subcellularLocation>
        <location evidence="1">Golgi apparatus membrane</location>
        <topology evidence="1">Single-pass type II membrane protein</topology>
    </subcellularLocation>
</comment>
<comment type="pathway">
    <text evidence="2">Protein modification; protein glycosylation.</text>
</comment>
<keyword evidence="5 10" id="KW-0812">Transmembrane</keyword>
<dbReference type="InterPro" id="IPR022751">
    <property type="entry name" value="Alpha_mannosyltransferase"/>
</dbReference>